<organism evidence="3 4">
    <name type="scientific">Cucurbitaria berberidis CBS 394.84</name>
    <dbReference type="NCBI Taxonomy" id="1168544"/>
    <lineage>
        <taxon>Eukaryota</taxon>
        <taxon>Fungi</taxon>
        <taxon>Dikarya</taxon>
        <taxon>Ascomycota</taxon>
        <taxon>Pezizomycotina</taxon>
        <taxon>Dothideomycetes</taxon>
        <taxon>Pleosporomycetidae</taxon>
        <taxon>Pleosporales</taxon>
        <taxon>Pleosporineae</taxon>
        <taxon>Cucurbitariaceae</taxon>
        <taxon>Cucurbitaria</taxon>
    </lineage>
</organism>
<dbReference type="PROSITE" id="PS50089">
    <property type="entry name" value="ZF_RING_2"/>
    <property type="match status" value="1"/>
</dbReference>
<proteinExistence type="predicted"/>
<dbReference type="GeneID" id="63854792"/>
<protein>
    <recommendedName>
        <fullName evidence="2">RING-type domain-containing protein</fullName>
    </recommendedName>
</protein>
<evidence type="ECO:0000259" key="2">
    <source>
        <dbReference type="PROSITE" id="PS50089"/>
    </source>
</evidence>
<dbReference type="GO" id="GO:0008270">
    <property type="term" value="F:zinc ion binding"/>
    <property type="evidence" value="ECO:0007669"/>
    <property type="project" value="UniProtKB-KW"/>
</dbReference>
<dbReference type="InterPro" id="IPR013083">
    <property type="entry name" value="Znf_RING/FYVE/PHD"/>
</dbReference>
<evidence type="ECO:0000313" key="3">
    <source>
        <dbReference type="EMBL" id="KAF1850809.1"/>
    </source>
</evidence>
<dbReference type="EMBL" id="ML976614">
    <property type="protein sequence ID" value="KAF1850809.1"/>
    <property type="molecule type" value="Genomic_DNA"/>
</dbReference>
<dbReference type="Proteomes" id="UP000800039">
    <property type="component" value="Unassembled WGS sequence"/>
</dbReference>
<evidence type="ECO:0000313" key="4">
    <source>
        <dbReference type="Proteomes" id="UP000800039"/>
    </source>
</evidence>
<dbReference type="OrthoDB" id="3800373at2759"/>
<dbReference type="SUPFAM" id="SSF57850">
    <property type="entry name" value="RING/U-box"/>
    <property type="match status" value="1"/>
</dbReference>
<keyword evidence="1" id="KW-0862">Zinc</keyword>
<dbReference type="Gene3D" id="3.30.40.10">
    <property type="entry name" value="Zinc/RING finger domain, C3HC4 (zinc finger)"/>
    <property type="match status" value="1"/>
</dbReference>
<keyword evidence="1" id="KW-0863">Zinc-finger</keyword>
<keyword evidence="4" id="KW-1185">Reference proteome</keyword>
<feature type="domain" description="RING-type" evidence="2">
    <location>
        <begin position="31"/>
        <end position="79"/>
    </location>
</feature>
<dbReference type="InterPro" id="IPR001841">
    <property type="entry name" value="Znf_RING"/>
</dbReference>
<gene>
    <name evidence="3" type="ORF">K460DRAFT_412456</name>
</gene>
<sequence length="191" mass="21773">MVLGGKLCAIFWSAASYDHKTETNISAEDGCFICKERFATNTNEEGCHAIRLTHCNHVVGHECFRQWSARVPETCPYWNHHLPSIPRSRQPDENWGVTILRWICSTRWFSQLDYLISESDIAFLQAHDVTAFIDLQMNRMTIAGFKTIWQYYSSEAIAISFVLGCLLSLCIAGKYRSGYCCVGFLDSFGSF</sequence>
<keyword evidence="1" id="KW-0479">Metal-binding</keyword>
<name>A0A9P4GT47_9PLEO</name>
<reference evidence="3" key="1">
    <citation type="submission" date="2020-01" db="EMBL/GenBank/DDBJ databases">
        <authorList>
            <consortium name="DOE Joint Genome Institute"/>
            <person name="Haridas S."/>
            <person name="Albert R."/>
            <person name="Binder M."/>
            <person name="Bloem J."/>
            <person name="Labutti K."/>
            <person name="Salamov A."/>
            <person name="Andreopoulos B."/>
            <person name="Baker S.E."/>
            <person name="Barry K."/>
            <person name="Bills G."/>
            <person name="Bluhm B.H."/>
            <person name="Cannon C."/>
            <person name="Castanera R."/>
            <person name="Culley D.E."/>
            <person name="Daum C."/>
            <person name="Ezra D."/>
            <person name="Gonzalez J.B."/>
            <person name="Henrissat B."/>
            <person name="Kuo A."/>
            <person name="Liang C."/>
            <person name="Lipzen A."/>
            <person name="Lutzoni F."/>
            <person name="Magnuson J."/>
            <person name="Mondo S."/>
            <person name="Nolan M."/>
            <person name="Ohm R."/>
            <person name="Pangilinan J."/>
            <person name="Park H.-J."/>
            <person name="Ramirez L."/>
            <person name="Alfaro M."/>
            <person name="Sun H."/>
            <person name="Tritt A."/>
            <person name="Yoshinaga Y."/>
            <person name="Zwiers L.-H."/>
            <person name="Turgeon B.G."/>
            <person name="Goodwin S.B."/>
            <person name="Spatafora J.W."/>
            <person name="Crous P.W."/>
            <person name="Grigoriev I.V."/>
        </authorList>
    </citation>
    <scope>NUCLEOTIDE SEQUENCE</scope>
    <source>
        <strain evidence="3">CBS 394.84</strain>
    </source>
</reference>
<dbReference type="RefSeq" id="XP_040793372.1">
    <property type="nucleotide sequence ID" value="XM_040937542.1"/>
</dbReference>
<dbReference type="AlphaFoldDB" id="A0A9P4GT47"/>
<accession>A0A9P4GT47</accession>
<evidence type="ECO:0000256" key="1">
    <source>
        <dbReference type="PROSITE-ProRule" id="PRU00175"/>
    </source>
</evidence>
<comment type="caution">
    <text evidence="3">The sequence shown here is derived from an EMBL/GenBank/DDBJ whole genome shotgun (WGS) entry which is preliminary data.</text>
</comment>